<dbReference type="EMBL" id="UZAE01002781">
    <property type="protein sequence ID" value="VDO00043.1"/>
    <property type="molecule type" value="Genomic_DNA"/>
</dbReference>
<evidence type="ECO:0000256" key="1">
    <source>
        <dbReference type="SAM" id="MobiDB-lite"/>
    </source>
</evidence>
<evidence type="ECO:0000256" key="2">
    <source>
        <dbReference type="SAM" id="Phobius"/>
    </source>
</evidence>
<organism evidence="5">
    <name type="scientific">Rodentolepis nana</name>
    <name type="common">Dwarf tapeworm</name>
    <name type="synonym">Hymenolepis nana</name>
    <dbReference type="NCBI Taxonomy" id="102285"/>
    <lineage>
        <taxon>Eukaryota</taxon>
        <taxon>Metazoa</taxon>
        <taxon>Spiralia</taxon>
        <taxon>Lophotrochozoa</taxon>
        <taxon>Platyhelminthes</taxon>
        <taxon>Cestoda</taxon>
        <taxon>Eucestoda</taxon>
        <taxon>Cyclophyllidea</taxon>
        <taxon>Hymenolepididae</taxon>
        <taxon>Rodentolepis</taxon>
    </lineage>
</organism>
<evidence type="ECO:0000313" key="5">
    <source>
        <dbReference type="WBParaSite" id="HNAJ_0000418501-mRNA-1"/>
    </source>
</evidence>
<keyword evidence="2" id="KW-0472">Membrane</keyword>
<gene>
    <name evidence="3" type="ORF">HNAJ_LOCUS4183</name>
</gene>
<sequence>MGFSFTGLGVSLALLVVVGAIIYYCWFRKKKTVNRGPSEGSRQDNFINSGSEYPPSTHPTTAPHSVPVGWNVNPNTSASKTAPYPTGGVSGTAPYPTGGVSGTVPYPTGGVSGTAPYPTGGVSGTAPYPTSGGIASNPSAPPPYSSPPPPYPS</sequence>
<name>A0A0R3TAU6_RODNA</name>
<dbReference type="Proteomes" id="UP000278807">
    <property type="component" value="Unassembled WGS sequence"/>
</dbReference>
<accession>A0A0R3TAU6</accession>
<dbReference type="AlphaFoldDB" id="A0A0R3TAU6"/>
<feature type="region of interest" description="Disordered" evidence="1">
    <location>
        <begin position="33"/>
        <end position="153"/>
    </location>
</feature>
<reference evidence="5" key="1">
    <citation type="submission" date="2017-02" db="UniProtKB">
        <authorList>
            <consortium name="WormBaseParasite"/>
        </authorList>
    </citation>
    <scope>IDENTIFICATION</scope>
</reference>
<feature type="transmembrane region" description="Helical" evidence="2">
    <location>
        <begin position="6"/>
        <end position="26"/>
    </location>
</feature>
<proteinExistence type="predicted"/>
<feature type="compositionally biased region" description="Low complexity" evidence="1">
    <location>
        <begin position="54"/>
        <end position="68"/>
    </location>
</feature>
<keyword evidence="4" id="KW-1185">Reference proteome</keyword>
<dbReference type="OrthoDB" id="10526394at2759"/>
<feature type="compositionally biased region" description="Pro residues" evidence="1">
    <location>
        <begin position="139"/>
        <end position="153"/>
    </location>
</feature>
<keyword evidence="2" id="KW-0812">Transmembrane</keyword>
<protein>
    <submittedName>
        <fullName evidence="3 5">Uncharacterized protein</fullName>
    </submittedName>
</protein>
<keyword evidence="2" id="KW-1133">Transmembrane helix</keyword>
<evidence type="ECO:0000313" key="3">
    <source>
        <dbReference type="EMBL" id="VDO00043.1"/>
    </source>
</evidence>
<dbReference type="WBParaSite" id="HNAJ_0000418501-mRNA-1">
    <property type="protein sequence ID" value="HNAJ_0000418501-mRNA-1"/>
    <property type="gene ID" value="HNAJ_0000418501"/>
</dbReference>
<evidence type="ECO:0000313" key="4">
    <source>
        <dbReference type="Proteomes" id="UP000278807"/>
    </source>
</evidence>
<reference evidence="3 4" key="2">
    <citation type="submission" date="2018-11" db="EMBL/GenBank/DDBJ databases">
        <authorList>
            <consortium name="Pathogen Informatics"/>
        </authorList>
    </citation>
    <scope>NUCLEOTIDE SEQUENCE [LARGE SCALE GENOMIC DNA]</scope>
</reference>